<comment type="caution">
    <text evidence="1">The sequence shown here is derived from an EMBL/GenBank/DDBJ whole genome shotgun (WGS) entry which is preliminary data.</text>
</comment>
<name>A0ABS0N7B5_9NEIS</name>
<dbReference type="Proteomes" id="UP000768471">
    <property type="component" value="Unassembled WGS sequence"/>
</dbReference>
<dbReference type="EMBL" id="JACSGR010000001">
    <property type="protein sequence ID" value="MBH5328196.1"/>
    <property type="molecule type" value="Genomic_DNA"/>
</dbReference>
<dbReference type="RefSeq" id="WP_197902127.1">
    <property type="nucleotide sequence ID" value="NZ_JACSGR010000001.1"/>
</dbReference>
<proteinExistence type="predicted"/>
<accession>A0ABS0N7B5</accession>
<evidence type="ECO:0000313" key="2">
    <source>
        <dbReference type="Proteomes" id="UP000768471"/>
    </source>
</evidence>
<reference evidence="1 2" key="1">
    <citation type="submission" date="2020-09" db="EMBL/GenBank/DDBJ databases">
        <title>Eikenella S3660 sp. nov., isolated from a throat swab.</title>
        <authorList>
            <person name="Buhl M."/>
        </authorList>
    </citation>
    <scope>NUCLEOTIDE SEQUENCE [LARGE SCALE GENOMIC DNA]</scope>
    <source>
        <strain evidence="1 2">S3360</strain>
    </source>
</reference>
<keyword evidence="2" id="KW-1185">Reference proteome</keyword>
<organism evidence="1 2">
    <name type="scientific">Eikenella glucosivorans</name>
    <dbReference type="NCBI Taxonomy" id="2766967"/>
    <lineage>
        <taxon>Bacteria</taxon>
        <taxon>Pseudomonadati</taxon>
        <taxon>Pseudomonadota</taxon>
        <taxon>Betaproteobacteria</taxon>
        <taxon>Neisseriales</taxon>
        <taxon>Neisseriaceae</taxon>
        <taxon>Eikenella</taxon>
    </lineage>
</organism>
<protein>
    <submittedName>
        <fullName evidence="1">Uncharacterized protein</fullName>
    </submittedName>
</protein>
<sequence length="110" mass="12589">MNPTRRYRQIQIQVAQWLSGQAGRPGCRIDTKQNGSAREGWFYIAHIDTPSHVCIINVNTPTFAPYRHICIEALSLANGQTRHCWHDGGRNPDNHEILAQLQQLAELIFR</sequence>
<gene>
    <name evidence="1" type="ORF">H9Q10_00720</name>
</gene>
<evidence type="ECO:0000313" key="1">
    <source>
        <dbReference type="EMBL" id="MBH5328196.1"/>
    </source>
</evidence>